<accession>A0ACD5VH35</accession>
<dbReference type="Proteomes" id="UP001732700">
    <property type="component" value="Chromosome 3A"/>
</dbReference>
<protein>
    <submittedName>
        <fullName evidence="1">Uncharacterized protein</fullName>
    </submittedName>
</protein>
<evidence type="ECO:0000313" key="1">
    <source>
        <dbReference type="EnsemblPlants" id="AVESA.00010b.r2.3AG0424080.1.CDS.1"/>
    </source>
</evidence>
<evidence type="ECO:0000313" key="2">
    <source>
        <dbReference type="Proteomes" id="UP001732700"/>
    </source>
</evidence>
<organism evidence="1 2">
    <name type="scientific">Avena sativa</name>
    <name type="common">Oat</name>
    <dbReference type="NCBI Taxonomy" id="4498"/>
    <lineage>
        <taxon>Eukaryota</taxon>
        <taxon>Viridiplantae</taxon>
        <taxon>Streptophyta</taxon>
        <taxon>Embryophyta</taxon>
        <taxon>Tracheophyta</taxon>
        <taxon>Spermatophyta</taxon>
        <taxon>Magnoliopsida</taxon>
        <taxon>Liliopsida</taxon>
        <taxon>Poales</taxon>
        <taxon>Poaceae</taxon>
        <taxon>BOP clade</taxon>
        <taxon>Pooideae</taxon>
        <taxon>Poodae</taxon>
        <taxon>Poeae</taxon>
        <taxon>Poeae Chloroplast Group 1 (Aveneae type)</taxon>
        <taxon>Aveninae</taxon>
        <taxon>Avena</taxon>
    </lineage>
</organism>
<reference evidence="1" key="1">
    <citation type="submission" date="2021-05" db="EMBL/GenBank/DDBJ databases">
        <authorList>
            <person name="Scholz U."/>
            <person name="Mascher M."/>
            <person name="Fiebig A."/>
        </authorList>
    </citation>
    <scope>NUCLEOTIDE SEQUENCE [LARGE SCALE GENOMIC DNA]</scope>
</reference>
<keyword evidence="2" id="KW-1185">Reference proteome</keyword>
<proteinExistence type="predicted"/>
<dbReference type="EnsemblPlants" id="AVESA.00010b.r2.3AG0424080.1">
    <property type="protein sequence ID" value="AVESA.00010b.r2.3AG0424080.1.CDS.1"/>
    <property type="gene ID" value="AVESA.00010b.r2.3AG0424080"/>
</dbReference>
<sequence>MPSQRKKICKRRVERQEAFRLRCSRRRLDEDASAQEDLETLTGSLFHADSSSSDVDPEPRYHQIISSRLAELQLPVGDDSSDLADSSSNLPSREVLEALTRKSFHDGDDLRAALVQYQIQNFLNETKGRDRDYGESDVDMDSTYTEPDHVITLEENMKHCEVLAARETEIDTYTKLDQEQANQLYLKHALYRIKAALLLKGKPVEELDAAAALERKYPPDLIVKNNYLFHYEEDSFFGWYFDSDLCFKEGLTDYQRLVLFNGNGGNEYPSWSRYRVFYTTPEADKDYLRYWETIVKEIKWLEQYLLTKESSTEWVNMLSKAMLQANRIAAGLPHMTLHLAALGFHEYIWITRSYLMFVKDLDGIFYEIWRQVDNDHRLHFRDALKQVYDEKLFPAQDPSMKYELNHGGSKMERVFGRCTKGITDSVPEYKARELIAQEIRFTRGSSGTYEQYARKKLKIAELIGLIRKDKIAAA</sequence>
<name>A0ACD5VH35_AVESA</name>
<reference evidence="1" key="2">
    <citation type="submission" date="2025-09" db="UniProtKB">
        <authorList>
            <consortium name="EnsemblPlants"/>
        </authorList>
    </citation>
    <scope>IDENTIFICATION</scope>
</reference>